<comment type="caution">
    <text evidence="6">The sequence shown here is derived from an EMBL/GenBank/DDBJ whole genome shotgun (WGS) entry which is preliminary data.</text>
</comment>
<dbReference type="PANTHER" id="PTHR46915">
    <property type="entry name" value="UBIQUITIN-LIKE PROTEASE 4-RELATED"/>
    <property type="match status" value="1"/>
</dbReference>
<accession>A0AAW2CB98</accession>
<dbReference type="Pfam" id="PF02902">
    <property type="entry name" value="Peptidase_C48"/>
    <property type="match status" value="1"/>
</dbReference>
<keyword evidence="3" id="KW-0378">Hydrolase</keyword>
<evidence type="ECO:0000256" key="3">
    <source>
        <dbReference type="ARBA" id="ARBA00022801"/>
    </source>
</evidence>
<comment type="similarity">
    <text evidence="1">Belongs to the peptidase C48 family.</text>
</comment>
<dbReference type="EMBL" id="JAZDWU010000007">
    <property type="protein sequence ID" value="KAK9995529.1"/>
    <property type="molecule type" value="Genomic_DNA"/>
</dbReference>
<dbReference type="Proteomes" id="UP001459277">
    <property type="component" value="Unassembled WGS sequence"/>
</dbReference>
<keyword evidence="4" id="KW-0788">Thiol protease</keyword>
<dbReference type="GO" id="GO:0008234">
    <property type="term" value="F:cysteine-type peptidase activity"/>
    <property type="evidence" value="ECO:0007669"/>
    <property type="project" value="UniProtKB-KW"/>
</dbReference>
<keyword evidence="2" id="KW-0645">Protease</keyword>
<proteinExistence type="inferred from homology"/>
<evidence type="ECO:0000256" key="2">
    <source>
        <dbReference type="ARBA" id="ARBA00022670"/>
    </source>
</evidence>
<gene>
    <name evidence="6" type="ORF">SO802_020215</name>
</gene>
<dbReference type="Gene3D" id="3.40.395.10">
    <property type="entry name" value="Adenoviral Proteinase, Chain A"/>
    <property type="match status" value="1"/>
</dbReference>
<dbReference type="AlphaFoldDB" id="A0AAW2CB98"/>
<name>A0AAW2CB98_9ROSI</name>
<dbReference type="InterPro" id="IPR038765">
    <property type="entry name" value="Papain-like_cys_pep_sf"/>
</dbReference>
<dbReference type="InterPro" id="IPR003653">
    <property type="entry name" value="Peptidase_C48_C"/>
</dbReference>
<protein>
    <recommendedName>
        <fullName evidence="5">Ubiquitin-like protease family profile domain-containing protein</fullName>
    </recommendedName>
</protein>
<evidence type="ECO:0000259" key="5">
    <source>
        <dbReference type="PROSITE" id="PS50600"/>
    </source>
</evidence>
<dbReference type="GO" id="GO:0016926">
    <property type="term" value="P:protein desumoylation"/>
    <property type="evidence" value="ECO:0007669"/>
    <property type="project" value="UniProtKB-ARBA"/>
</dbReference>
<evidence type="ECO:0000256" key="4">
    <source>
        <dbReference type="ARBA" id="ARBA00022807"/>
    </source>
</evidence>
<dbReference type="GO" id="GO:0006508">
    <property type="term" value="P:proteolysis"/>
    <property type="evidence" value="ECO:0007669"/>
    <property type="project" value="UniProtKB-KW"/>
</dbReference>
<evidence type="ECO:0000256" key="1">
    <source>
        <dbReference type="ARBA" id="ARBA00005234"/>
    </source>
</evidence>
<reference evidence="6 7" key="1">
    <citation type="submission" date="2024-01" db="EMBL/GenBank/DDBJ databases">
        <title>A telomere-to-telomere, gap-free genome of sweet tea (Lithocarpus litseifolius).</title>
        <authorList>
            <person name="Zhou J."/>
        </authorList>
    </citation>
    <scope>NUCLEOTIDE SEQUENCE [LARGE SCALE GENOMIC DNA]</scope>
    <source>
        <strain evidence="6">Zhou-2022a</strain>
        <tissue evidence="6">Leaf</tissue>
    </source>
</reference>
<feature type="domain" description="Ubiquitin-like protease family profile" evidence="5">
    <location>
        <begin position="99"/>
        <end position="279"/>
    </location>
</feature>
<dbReference type="PROSITE" id="PS50600">
    <property type="entry name" value="ULP_PROTEASE"/>
    <property type="match status" value="1"/>
</dbReference>
<sequence>MTQTFTEFTLSSKTNNYQVPLAFKTYSLSRNHMVPFSMRKSQRMGRKERKLVENISIIDVDSPSPTSASMKARGNLTKQEADMIKRGFLADSSMILVDFPRRRRSKRKIKSKSATAMQNKLDSGAFECYFQNLWRSFSEDKKTSFTYLDCLWFELHRKSAYKAKVLTWIQKKDIFSKKYVLVPIVCWRHWSLLIFCHFGESTKSETRTPCMLLLDSLEKANPRRLEPDIRKFVLDIYKAEGRLETKDFIYQIPLLVPKVPQQRNGEECGSFVLYFINLFMESAPEDFSTQHFPYFMKDNWFTPEGLKSFCEKIESLKENSDVDELL</sequence>
<dbReference type="PANTHER" id="PTHR46915:SF6">
    <property type="entry name" value="CYSTEINE PROTEINASES SUPERFAMILY PROTEIN"/>
    <property type="match status" value="1"/>
</dbReference>
<evidence type="ECO:0000313" key="7">
    <source>
        <dbReference type="Proteomes" id="UP001459277"/>
    </source>
</evidence>
<dbReference type="SUPFAM" id="SSF54001">
    <property type="entry name" value="Cysteine proteinases"/>
    <property type="match status" value="1"/>
</dbReference>
<organism evidence="6 7">
    <name type="scientific">Lithocarpus litseifolius</name>
    <dbReference type="NCBI Taxonomy" id="425828"/>
    <lineage>
        <taxon>Eukaryota</taxon>
        <taxon>Viridiplantae</taxon>
        <taxon>Streptophyta</taxon>
        <taxon>Embryophyta</taxon>
        <taxon>Tracheophyta</taxon>
        <taxon>Spermatophyta</taxon>
        <taxon>Magnoliopsida</taxon>
        <taxon>eudicotyledons</taxon>
        <taxon>Gunneridae</taxon>
        <taxon>Pentapetalae</taxon>
        <taxon>rosids</taxon>
        <taxon>fabids</taxon>
        <taxon>Fagales</taxon>
        <taxon>Fagaceae</taxon>
        <taxon>Lithocarpus</taxon>
    </lineage>
</organism>
<evidence type="ECO:0000313" key="6">
    <source>
        <dbReference type="EMBL" id="KAK9995529.1"/>
    </source>
</evidence>
<keyword evidence="7" id="KW-1185">Reference proteome</keyword>